<feature type="region of interest" description="Disordered" evidence="6">
    <location>
        <begin position="31"/>
        <end position="56"/>
    </location>
</feature>
<evidence type="ECO:0000256" key="7">
    <source>
        <dbReference type="SAM" id="SignalP"/>
    </source>
</evidence>
<sequence length="400" mass="43046">MITRIQIKSLLLLITALLCVFVMTSCGQKDNTKNANSNAENATEQQAEETDSATAKEQRIEEIMADMSLKEKIGQMMMADFRFDGNGNPVTSINDSIASDISEYHLGGVILFSENMSDYDTTKQLISDMQSNADTPMLIGIDEEGGIVSRLDNSTIPHDSVLPAADMNGDTETAESSGNSIGKTLKFLGINLDFAPVADVNTNPNNPVIGDRAYGSDPDTVSDMASAFATGLKEAGVNGVAKHFPGHGDTATDSHAGAAASYHDMDRLEEIEFKPFQRLIDDGIPCVLVGHISLPEVTGNNTPATLSKEIVDILRNDLDFDGVAITDAMNMGAIMDYYYNADAAVMAVEAGMDILLMPPNLEHYQSALVEAVESGRISESRIDESVERILSLKFDSGLIE</sequence>
<evidence type="ECO:0000256" key="3">
    <source>
        <dbReference type="ARBA" id="ARBA00012663"/>
    </source>
</evidence>
<dbReference type="PROSITE" id="PS51257">
    <property type="entry name" value="PROKAR_LIPOPROTEIN"/>
    <property type="match status" value="1"/>
</dbReference>
<evidence type="ECO:0000256" key="5">
    <source>
        <dbReference type="ARBA" id="ARBA00023295"/>
    </source>
</evidence>
<evidence type="ECO:0000259" key="8">
    <source>
        <dbReference type="Pfam" id="PF00933"/>
    </source>
</evidence>
<proteinExistence type="inferred from homology"/>
<dbReference type="Pfam" id="PF00933">
    <property type="entry name" value="Glyco_hydro_3"/>
    <property type="match status" value="1"/>
</dbReference>
<keyword evidence="5" id="KW-0326">Glycosidase</keyword>
<feature type="compositionally biased region" description="Low complexity" evidence="6">
    <location>
        <begin position="34"/>
        <end position="45"/>
    </location>
</feature>
<evidence type="ECO:0000256" key="2">
    <source>
        <dbReference type="ARBA" id="ARBA00005336"/>
    </source>
</evidence>
<dbReference type="Proteomes" id="UP001516588">
    <property type="component" value="Unassembled WGS sequence"/>
</dbReference>
<accession>A0ABR9QWN4</accession>
<dbReference type="InterPro" id="IPR001764">
    <property type="entry name" value="Glyco_hydro_3_N"/>
</dbReference>
<reference evidence="9 10" key="1">
    <citation type="submission" date="2020-10" db="EMBL/GenBank/DDBJ databases">
        <title>ChiBAC.</title>
        <authorList>
            <person name="Zenner C."/>
            <person name="Hitch T.C.A."/>
            <person name="Clavel T."/>
        </authorList>
    </citation>
    <scope>NUCLEOTIDE SEQUENCE [LARGE SCALE GENOMIC DNA]</scope>
    <source>
        <strain evidence="9 10">DSM 108706</strain>
    </source>
</reference>
<keyword evidence="7" id="KW-0732">Signal</keyword>
<evidence type="ECO:0000313" key="9">
    <source>
        <dbReference type="EMBL" id="MBE5035288.1"/>
    </source>
</evidence>
<comment type="catalytic activity">
    <reaction evidence="1">
        <text>Hydrolysis of terminal non-reducing N-acetyl-D-hexosamine residues in N-acetyl-beta-D-hexosaminides.</text>
        <dbReference type="EC" id="3.2.1.52"/>
    </reaction>
</comment>
<evidence type="ECO:0000256" key="1">
    <source>
        <dbReference type="ARBA" id="ARBA00001231"/>
    </source>
</evidence>
<keyword evidence="10" id="KW-1185">Reference proteome</keyword>
<dbReference type="Gene3D" id="3.20.20.300">
    <property type="entry name" value="Glycoside hydrolase, family 3, N-terminal domain"/>
    <property type="match status" value="1"/>
</dbReference>
<name>A0ABR9QWN4_9FIRM</name>
<evidence type="ECO:0000313" key="10">
    <source>
        <dbReference type="Proteomes" id="UP001516588"/>
    </source>
</evidence>
<dbReference type="GO" id="GO:0016787">
    <property type="term" value="F:hydrolase activity"/>
    <property type="evidence" value="ECO:0007669"/>
    <property type="project" value="UniProtKB-KW"/>
</dbReference>
<comment type="similarity">
    <text evidence="2">Belongs to the glycosyl hydrolase 3 family.</text>
</comment>
<dbReference type="InterPro" id="IPR050226">
    <property type="entry name" value="NagZ_Beta-hexosaminidase"/>
</dbReference>
<feature type="signal peptide" evidence="7">
    <location>
        <begin position="1"/>
        <end position="27"/>
    </location>
</feature>
<dbReference type="EC" id="3.2.1.52" evidence="3"/>
<dbReference type="EMBL" id="JADCKA010000003">
    <property type="protein sequence ID" value="MBE5035288.1"/>
    <property type="molecule type" value="Genomic_DNA"/>
</dbReference>
<dbReference type="InterPro" id="IPR017853">
    <property type="entry name" value="GH"/>
</dbReference>
<organism evidence="9 10">
    <name type="scientific">Gallibacter intestinalis</name>
    <dbReference type="NCBI Taxonomy" id="2779356"/>
    <lineage>
        <taxon>Bacteria</taxon>
        <taxon>Bacillati</taxon>
        <taxon>Bacillota</taxon>
        <taxon>Clostridia</taxon>
        <taxon>Eubacteriales</taxon>
        <taxon>Eubacteriaceae</taxon>
        <taxon>Gallibacter</taxon>
    </lineage>
</organism>
<comment type="caution">
    <text evidence="9">The sequence shown here is derived from an EMBL/GenBank/DDBJ whole genome shotgun (WGS) entry which is preliminary data.</text>
</comment>
<feature type="chain" id="PRO_5046147847" description="beta-N-acetylhexosaminidase" evidence="7">
    <location>
        <begin position="28"/>
        <end position="400"/>
    </location>
</feature>
<dbReference type="PANTHER" id="PTHR30480">
    <property type="entry name" value="BETA-HEXOSAMINIDASE-RELATED"/>
    <property type="match status" value="1"/>
</dbReference>
<dbReference type="InterPro" id="IPR036962">
    <property type="entry name" value="Glyco_hydro_3_N_sf"/>
</dbReference>
<dbReference type="SUPFAM" id="SSF51445">
    <property type="entry name" value="(Trans)glycosidases"/>
    <property type="match status" value="1"/>
</dbReference>
<gene>
    <name evidence="9" type="ORF">INF20_03215</name>
</gene>
<feature type="domain" description="Glycoside hydrolase family 3 N-terminal" evidence="8">
    <location>
        <begin position="69"/>
        <end position="392"/>
    </location>
</feature>
<dbReference type="RefSeq" id="WP_226384954.1">
    <property type="nucleotide sequence ID" value="NZ_JADCKA010000003.1"/>
</dbReference>
<protein>
    <recommendedName>
        <fullName evidence="3">beta-N-acetylhexosaminidase</fullName>
        <ecNumber evidence="3">3.2.1.52</ecNumber>
    </recommendedName>
</protein>
<dbReference type="PANTHER" id="PTHR30480:SF13">
    <property type="entry name" value="BETA-HEXOSAMINIDASE"/>
    <property type="match status" value="1"/>
</dbReference>
<keyword evidence="4 9" id="KW-0378">Hydrolase</keyword>
<evidence type="ECO:0000256" key="6">
    <source>
        <dbReference type="SAM" id="MobiDB-lite"/>
    </source>
</evidence>
<evidence type="ECO:0000256" key="4">
    <source>
        <dbReference type="ARBA" id="ARBA00022801"/>
    </source>
</evidence>